<dbReference type="EMBL" id="SGWV01000007">
    <property type="protein sequence ID" value="RZS58324.1"/>
    <property type="molecule type" value="Genomic_DNA"/>
</dbReference>
<dbReference type="PROSITE" id="PS50111">
    <property type="entry name" value="CHEMOTAXIS_TRANSDUC_2"/>
    <property type="match status" value="1"/>
</dbReference>
<dbReference type="InterPro" id="IPR013656">
    <property type="entry name" value="PAS_4"/>
</dbReference>
<accession>A0A4Q7LU62</accession>
<dbReference type="CDD" id="cd11386">
    <property type="entry name" value="MCP_signal"/>
    <property type="match status" value="1"/>
</dbReference>
<dbReference type="InterPro" id="IPR004089">
    <property type="entry name" value="MCPsignal_dom"/>
</dbReference>
<name>A0A4Q7LU62_9BURK</name>
<keyword evidence="6" id="KW-1185">Reference proteome</keyword>
<keyword evidence="1" id="KW-0807">Transducer</keyword>
<dbReference type="InterPro" id="IPR013655">
    <property type="entry name" value="PAS_fold_3"/>
</dbReference>
<dbReference type="SMART" id="SM00283">
    <property type="entry name" value="MA"/>
    <property type="match status" value="1"/>
</dbReference>
<dbReference type="GO" id="GO:0007165">
    <property type="term" value="P:signal transduction"/>
    <property type="evidence" value="ECO:0007669"/>
    <property type="project" value="UniProtKB-KW"/>
</dbReference>
<evidence type="ECO:0000313" key="6">
    <source>
        <dbReference type="Proteomes" id="UP000293433"/>
    </source>
</evidence>
<dbReference type="CDD" id="cd00130">
    <property type="entry name" value="PAS"/>
    <property type="match status" value="3"/>
</dbReference>
<dbReference type="RefSeq" id="WP_130480480.1">
    <property type="nucleotide sequence ID" value="NZ_SGWV01000007.1"/>
</dbReference>
<feature type="domain" description="PAS" evidence="3">
    <location>
        <begin position="161"/>
        <end position="191"/>
    </location>
</feature>
<evidence type="ECO:0000259" key="2">
    <source>
        <dbReference type="PROSITE" id="PS50111"/>
    </source>
</evidence>
<dbReference type="InterPro" id="IPR004090">
    <property type="entry name" value="Chemotax_Me-accpt_rcpt"/>
</dbReference>
<dbReference type="Gene3D" id="3.30.450.20">
    <property type="entry name" value="PAS domain"/>
    <property type="match status" value="3"/>
</dbReference>
<protein>
    <submittedName>
        <fullName evidence="5">Methyl-accepting chemotaxis sensory transducer with Pas/Pac sensor</fullName>
    </submittedName>
</protein>
<evidence type="ECO:0000256" key="1">
    <source>
        <dbReference type="PROSITE-ProRule" id="PRU00284"/>
    </source>
</evidence>
<dbReference type="PROSITE" id="PS50112">
    <property type="entry name" value="PAS"/>
    <property type="match status" value="2"/>
</dbReference>
<dbReference type="OrthoDB" id="9765776at2"/>
<evidence type="ECO:0000259" key="3">
    <source>
        <dbReference type="PROSITE" id="PS50112"/>
    </source>
</evidence>
<sequence>MNVPLNPATLAAADRDHVVADPQDDAGAFFAALGASHAMAHYTPDGVLLWANEPYLTLFGYPEGELLDQHHSVLCEVGMPSHSDDIVMWTRLRAGLIQRGDYHRLHRDGRSLYIQSSYLPLTDAQGQVRKVIQVAADVSEQRQAAHESRAWSTAISRSQAVIEFDLSGRVLRANDNFLRLLGYQAGEVLGQHHRLFVDPAEAASTAYTVFWDRLAQGDFMSGEYRRIGRDGREVWIQATYNPVFDLTGKPWKVVKFAQDVTVSKLHNAEFEAKVAAIDRAQAVIEFDLDGHVLTANRNFLAAMGYTLREIQGQHHSLFCPPDYTRSREYRDFWLQLGEGKFISGRFHRRGKFGRDVWIQAAYNPVLDLNGRVMKIVKYAYDVTHEVQLEQRVQSKSHEMSGSVRGLLDSITQIAANSGVAEEISQEAVRAATAGHEALTKSIQAIGVIETSSDQMSQIVRVISEIAAQTNLLAFNAAIEAARAGEQGVGFSVVAIEVRKLAERSAQAAAEITRLIQQSVQQIAHGATVSHEAAHSFEAVLAAIEKAGRNVSAIALSTERQRQVAAEVSVLIEDLSRVAVD</sequence>
<evidence type="ECO:0000313" key="5">
    <source>
        <dbReference type="EMBL" id="RZS58324.1"/>
    </source>
</evidence>
<dbReference type="InterPro" id="IPR000700">
    <property type="entry name" value="PAS-assoc_C"/>
</dbReference>
<feature type="domain" description="PAC" evidence="4">
    <location>
        <begin position="98"/>
        <end position="150"/>
    </location>
</feature>
<feature type="domain" description="PAC" evidence="4">
    <location>
        <begin position="220"/>
        <end position="272"/>
    </location>
</feature>
<evidence type="ECO:0000259" key="4">
    <source>
        <dbReference type="PROSITE" id="PS50113"/>
    </source>
</evidence>
<dbReference type="SMART" id="SM00086">
    <property type="entry name" value="PAC"/>
    <property type="match status" value="3"/>
</dbReference>
<feature type="domain" description="PAS" evidence="3">
    <location>
        <begin position="283"/>
        <end position="337"/>
    </location>
</feature>
<reference evidence="5 6" key="1">
    <citation type="submission" date="2019-02" db="EMBL/GenBank/DDBJ databases">
        <title>Genomic Encyclopedia of Type Strains, Phase IV (KMG-IV): sequencing the most valuable type-strain genomes for metagenomic binning, comparative biology and taxonomic classification.</title>
        <authorList>
            <person name="Goeker M."/>
        </authorList>
    </citation>
    <scope>NUCLEOTIDE SEQUENCE [LARGE SCALE GENOMIC DNA]</scope>
    <source>
        <strain evidence="5 6">DSM 10617</strain>
    </source>
</reference>
<dbReference type="SUPFAM" id="SSF55785">
    <property type="entry name" value="PYP-like sensor domain (PAS domain)"/>
    <property type="match status" value="3"/>
</dbReference>
<dbReference type="GO" id="GO:0004888">
    <property type="term" value="F:transmembrane signaling receptor activity"/>
    <property type="evidence" value="ECO:0007669"/>
    <property type="project" value="InterPro"/>
</dbReference>
<dbReference type="AlphaFoldDB" id="A0A4Q7LU62"/>
<proteinExistence type="predicted"/>
<dbReference type="GO" id="GO:0006935">
    <property type="term" value="P:chemotaxis"/>
    <property type="evidence" value="ECO:0007669"/>
    <property type="project" value="InterPro"/>
</dbReference>
<feature type="domain" description="PAC" evidence="4">
    <location>
        <begin position="340"/>
        <end position="394"/>
    </location>
</feature>
<dbReference type="InterPro" id="IPR035965">
    <property type="entry name" value="PAS-like_dom_sf"/>
</dbReference>
<dbReference type="NCBIfam" id="TIGR00229">
    <property type="entry name" value="sensory_box"/>
    <property type="match status" value="3"/>
</dbReference>
<dbReference type="Pfam" id="PF08448">
    <property type="entry name" value="PAS_4"/>
    <property type="match status" value="1"/>
</dbReference>
<dbReference type="Proteomes" id="UP000293433">
    <property type="component" value="Unassembled WGS sequence"/>
</dbReference>
<dbReference type="Pfam" id="PF00015">
    <property type="entry name" value="MCPsignal"/>
    <property type="match status" value="1"/>
</dbReference>
<dbReference type="GO" id="GO:0016020">
    <property type="term" value="C:membrane"/>
    <property type="evidence" value="ECO:0007669"/>
    <property type="project" value="InterPro"/>
</dbReference>
<dbReference type="Gene3D" id="1.10.287.950">
    <property type="entry name" value="Methyl-accepting chemotaxis protein"/>
    <property type="match status" value="1"/>
</dbReference>
<dbReference type="Pfam" id="PF08447">
    <property type="entry name" value="PAS_3"/>
    <property type="match status" value="2"/>
</dbReference>
<dbReference type="InterPro" id="IPR050903">
    <property type="entry name" value="Bact_Chemotaxis_MeTrfase"/>
</dbReference>
<organism evidence="5 6">
    <name type="scientific">Sphaerotilus mobilis</name>
    <dbReference type="NCBI Taxonomy" id="47994"/>
    <lineage>
        <taxon>Bacteria</taxon>
        <taxon>Pseudomonadati</taxon>
        <taxon>Pseudomonadota</taxon>
        <taxon>Betaproteobacteria</taxon>
        <taxon>Burkholderiales</taxon>
        <taxon>Sphaerotilaceae</taxon>
        <taxon>Sphaerotilus</taxon>
    </lineage>
</organism>
<dbReference type="InterPro" id="IPR001610">
    <property type="entry name" value="PAC"/>
</dbReference>
<dbReference type="PANTHER" id="PTHR24422">
    <property type="entry name" value="CHEMOTAXIS PROTEIN METHYLTRANSFERASE"/>
    <property type="match status" value="1"/>
</dbReference>
<dbReference type="SUPFAM" id="SSF58104">
    <property type="entry name" value="Methyl-accepting chemotaxis protein (MCP) signaling domain"/>
    <property type="match status" value="1"/>
</dbReference>
<gene>
    <name evidence="5" type="ORF">EV685_0613</name>
</gene>
<feature type="domain" description="Methyl-accepting transducer" evidence="2">
    <location>
        <begin position="397"/>
        <end position="580"/>
    </location>
</feature>
<dbReference type="PROSITE" id="PS50113">
    <property type="entry name" value="PAC"/>
    <property type="match status" value="3"/>
</dbReference>
<dbReference type="SMART" id="SM00091">
    <property type="entry name" value="PAS"/>
    <property type="match status" value="3"/>
</dbReference>
<dbReference type="InterPro" id="IPR000014">
    <property type="entry name" value="PAS"/>
</dbReference>
<dbReference type="PANTHER" id="PTHR24422:SF10">
    <property type="entry name" value="CHEMOTAXIS PROTEIN METHYLTRANSFERASE 2"/>
    <property type="match status" value="1"/>
</dbReference>
<comment type="caution">
    <text evidence="5">The sequence shown here is derived from an EMBL/GenBank/DDBJ whole genome shotgun (WGS) entry which is preliminary data.</text>
</comment>
<dbReference type="PRINTS" id="PR00260">
    <property type="entry name" value="CHEMTRNSDUCR"/>
</dbReference>